<evidence type="ECO:0000256" key="8">
    <source>
        <dbReference type="ARBA" id="ARBA00022989"/>
    </source>
</evidence>
<dbReference type="GO" id="GO:0030964">
    <property type="term" value="C:NADH dehydrogenase complex"/>
    <property type="evidence" value="ECO:0007669"/>
    <property type="project" value="TreeGrafter"/>
</dbReference>
<comment type="similarity">
    <text evidence="2">Belongs to the complex I subunit 3 family.</text>
</comment>
<evidence type="ECO:0000256" key="7">
    <source>
        <dbReference type="ARBA" id="ARBA00022967"/>
    </source>
</evidence>
<sequence>MENNPILLEYLPIAVLIGIALFFAVLLPILSLNLGPKPKNNPRSKLIPYESGIVAIGEAQRRLPVKFYRIAVLFILFDVDIILLVPWAITFRKLGLYGLAVMGIFMLLFILGDIWVWKKGLFEWE</sequence>
<dbReference type="HAMAP" id="MF_01394">
    <property type="entry name" value="NDH1_NuoA"/>
    <property type="match status" value="1"/>
</dbReference>
<accession>A0A3B0V230</accession>
<dbReference type="GO" id="GO:0048038">
    <property type="term" value="F:quinone binding"/>
    <property type="evidence" value="ECO:0007669"/>
    <property type="project" value="UniProtKB-KW"/>
</dbReference>
<dbReference type="PANTHER" id="PTHR11058:SF22">
    <property type="entry name" value="NADH-QUINONE OXIDOREDUCTASE SUBUNIT A"/>
    <property type="match status" value="1"/>
</dbReference>
<reference evidence="12" key="1">
    <citation type="submission" date="2018-06" db="EMBL/GenBank/DDBJ databases">
        <authorList>
            <person name="Zhirakovskaya E."/>
        </authorList>
    </citation>
    <scope>NUCLEOTIDE SEQUENCE</scope>
</reference>
<name>A0A3B0V230_9ZZZZ</name>
<feature type="transmembrane region" description="Helical" evidence="11">
    <location>
        <begin position="12"/>
        <end position="35"/>
    </location>
</feature>
<dbReference type="PANTHER" id="PTHR11058">
    <property type="entry name" value="NADH-UBIQUINONE OXIDOREDUCTASE CHAIN 3"/>
    <property type="match status" value="1"/>
</dbReference>
<evidence type="ECO:0000313" key="12">
    <source>
        <dbReference type="EMBL" id="VAW30919.1"/>
    </source>
</evidence>
<dbReference type="GO" id="GO:0008137">
    <property type="term" value="F:NADH dehydrogenase (ubiquinone) activity"/>
    <property type="evidence" value="ECO:0007669"/>
    <property type="project" value="InterPro"/>
</dbReference>
<evidence type="ECO:0000256" key="4">
    <source>
        <dbReference type="ARBA" id="ARBA00022475"/>
    </source>
</evidence>
<evidence type="ECO:0000256" key="5">
    <source>
        <dbReference type="ARBA" id="ARBA00022692"/>
    </source>
</evidence>
<evidence type="ECO:0000256" key="11">
    <source>
        <dbReference type="SAM" id="Phobius"/>
    </source>
</evidence>
<gene>
    <name evidence="12" type="ORF">MNBD_CHLOROFLEXI01-2039</name>
</gene>
<protein>
    <submittedName>
        <fullName evidence="12">NADH ubiquinone oxidoreductase chain A</fullName>
        <ecNumber evidence="12">1.6.5.3</ecNumber>
    </submittedName>
</protein>
<keyword evidence="6" id="KW-0874">Quinone</keyword>
<keyword evidence="10 11" id="KW-0472">Membrane</keyword>
<dbReference type="InterPro" id="IPR038430">
    <property type="entry name" value="NDAH_ubi_oxred_su3_sf"/>
</dbReference>
<evidence type="ECO:0000256" key="2">
    <source>
        <dbReference type="ARBA" id="ARBA00008472"/>
    </source>
</evidence>
<comment type="subcellular location">
    <subcellularLocation>
        <location evidence="1">Membrane</location>
        <topology evidence="1">Multi-pass membrane protein</topology>
    </subcellularLocation>
</comment>
<dbReference type="InterPro" id="IPR000440">
    <property type="entry name" value="NADH_UbQ/plastoQ_OxRdtase_su3"/>
</dbReference>
<feature type="transmembrane region" description="Helical" evidence="11">
    <location>
        <begin position="95"/>
        <end position="117"/>
    </location>
</feature>
<dbReference type="Gene3D" id="1.20.58.1610">
    <property type="entry name" value="NADH:ubiquinone/plastoquinone oxidoreductase, chain 3"/>
    <property type="match status" value="1"/>
</dbReference>
<keyword evidence="12" id="KW-0560">Oxidoreductase</keyword>
<keyword evidence="12" id="KW-0830">Ubiquinone</keyword>
<feature type="transmembrane region" description="Helical" evidence="11">
    <location>
        <begin position="70"/>
        <end position="89"/>
    </location>
</feature>
<keyword evidence="5 11" id="KW-0812">Transmembrane</keyword>
<dbReference type="AlphaFoldDB" id="A0A3B0V230"/>
<keyword evidence="3" id="KW-0813">Transport</keyword>
<evidence type="ECO:0000256" key="10">
    <source>
        <dbReference type="ARBA" id="ARBA00023136"/>
    </source>
</evidence>
<keyword evidence="7" id="KW-1278">Translocase</keyword>
<evidence type="ECO:0000256" key="3">
    <source>
        <dbReference type="ARBA" id="ARBA00022448"/>
    </source>
</evidence>
<keyword evidence="4" id="KW-1003">Cell membrane</keyword>
<keyword evidence="8 11" id="KW-1133">Transmembrane helix</keyword>
<evidence type="ECO:0000256" key="1">
    <source>
        <dbReference type="ARBA" id="ARBA00004141"/>
    </source>
</evidence>
<dbReference type="InterPro" id="IPR023043">
    <property type="entry name" value="NAD(P)H_OxRDtase_bac/plastid"/>
</dbReference>
<proteinExistence type="inferred from homology"/>
<evidence type="ECO:0000256" key="9">
    <source>
        <dbReference type="ARBA" id="ARBA00023027"/>
    </source>
</evidence>
<dbReference type="EC" id="1.6.5.3" evidence="12"/>
<evidence type="ECO:0000256" key="6">
    <source>
        <dbReference type="ARBA" id="ARBA00022719"/>
    </source>
</evidence>
<organism evidence="12">
    <name type="scientific">hydrothermal vent metagenome</name>
    <dbReference type="NCBI Taxonomy" id="652676"/>
    <lineage>
        <taxon>unclassified sequences</taxon>
        <taxon>metagenomes</taxon>
        <taxon>ecological metagenomes</taxon>
    </lineage>
</organism>
<dbReference type="EMBL" id="UOEU01000111">
    <property type="protein sequence ID" value="VAW30919.1"/>
    <property type="molecule type" value="Genomic_DNA"/>
</dbReference>
<dbReference type="Pfam" id="PF00507">
    <property type="entry name" value="Oxidored_q4"/>
    <property type="match status" value="1"/>
</dbReference>
<dbReference type="GO" id="GO:0016651">
    <property type="term" value="F:oxidoreductase activity, acting on NAD(P)H"/>
    <property type="evidence" value="ECO:0007669"/>
    <property type="project" value="InterPro"/>
</dbReference>
<keyword evidence="9" id="KW-0520">NAD</keyword>